<dbReference type="SMART" id="SM00849">
    <property type="entry name" value="Lactamase_B"/>
    <property type="match status" value="1"/>
</dbReference>
<evidence type="ECO:0000313" key="2">
    <source>
        <dbReference type="EMBL" id="AFA49077.1"/>
    </source>
</evidence>
<dbReference type="SUPFAM" id="SSF56281">
    <property type="entry name" value="Metallo-hydrolase/oxidoreductase"/>
    <property type="match status" value="1"/>
</dbReference>
<gene>
    <name evidence="2" type="ordered locus">Awo_c23040</name>
</gene>
<dbReference type="Gene3D" id="3.60.15.10">
    <property type="entry name" value="Ribonuclease Z/Hydroxyacylglutathione hydrolase-like"/>
    <property type="match status" value="1"/>
</dbReference>
<evidence type="ECO:0000259" key="1">
    <source>
        <dbReference type="SMART" id="SM00849"/>
    </source>
</evidence>
<dbReference type="EMBL" id="CP002987">
    <property type="protein sequence ID" value="AFA49077.1"/>
    <property type="molecule type" value="Genomic_DNA"/>
</dbReference>
<reference evidence="3" key="1">
    <citation type="submission" date="2011-07" db="EMBL/GenBank/DDBJ databases">
        <title>Complete genome sequence of Acetobacterium woodii.</title>
        <authorList>
            <person name="Poehlein A."/>
            <person name="Schmidt S."/>
            <person name="Kaster A.-K."/>
            <person name="Goenrich M."/>
            <person name="Vollmers J."/>
            <person name="Thuermer A."/>
            <person name="Gottschalk G."/>
            <person name="Thauer R.K."/>
            <person name="Daniel R."/>
            <person name="Mueller V."/>
        </authorList>
    </citation>
    <scope>NUCLEOTIDE SEQUENCE [LARGE SCALE GENOMIC DNA]</scope>
    <source>
        <strain evidence="3">ATCC 29683 / DSM 1030 / JCM 2381 / KCTC 1655 / WB1</strain>
    </source>
</reference>
<accession>H6LCU0</accession>
<keyword evidence="3" id="KW-1185">Reference proteome</keyword>
<dbReference type="PANTHER" id="PTHR23131:SF4">
    <property type="entry name" value="METALLO-BETA-LACTAMASE SUPERFAMILY POTEIN"/>
    <property type="match status" value="1"/>
</dbReference>
<feature type="domain" description="Metallo-beta-lactamase" evidence="1">
    <location>
        <begin position="25"/>
        <end position="233"/>
    </location>
</feature>
<proteinExistence type="predicted"/>
<dbReference type="InterPro" id="IPR036388">
    <property type="entry name" value="WH-like_DNA-bd_sf"/>
</dbReference>
<dbReference type="PANTHER" id="PTHR23131">
    <property type="entry name" value="ENDORIBONUCLEASE LACTB2"/>
    <property type="match status" value="1"/>
</dbReference>
<dbReference type="Pfam" id="PF00753">
    <property type="entry name" value="Lactamase_B"/>
    <property type="match status" value="2"/>
</dbReference>
<dbReference type="Proteomes" id="UP000007177">
    <property type="component" value="Chromosome"/>
</dbReference>
<dbReference type="STRING" id="931626.Awo_c23040"/>
<dbReference type="AlphaFoldDB" id="H6LCU0"/>
<dbReference type="Gene3D" id="1.10.10.10">
    <property type="entry name" value="Winged helix-like DNA-binding domain superfamily/Winged helix DNA-binding domain"/>
    <property type="match status" value="1"/>
</dbReference>
<reference evidence="2 3" key="2">
    <citation type="journal article" date="2012" name="PLoS ONE">
        <title>An ancient pathway combining carbon dioxide fixation with the generation and utilization of a sodium ion gradient for ATP synthesis.</title>
        <authorList>
            <person name="Poehlein A."/>
            <person name="Schmidt S."/>
            <person name="Kaster A.K."/>
            <person name="Goenrich M."/>
            <person name="Vollmers J."/>
            <person name="Thurmer A."/>
            <person name="Bertsch J."/>
            <person name="Schuchmann K."/>
            <person name="Voigt B."/>
            <person name="Hecker M."/>
            <person name="Daniel R."/>
            <person name="Thauer R.K."/>
            <person name="Gottschalk G."/>
            <person name="Muller V."/>
        </authorList>
    </citation>
    <scope>NUCLEOTIDE SEQUENCE [LARGE SCALE GENOMIC DNA]</scope>
    <source>
        <strain evidence="3">ATCC 29683 / DSM 1030 / JCM 2381 / KCTC 1655 / WB1</strain>
    </source>
</reference>
<dbReference type="RefSeq" id="WP_014356677.1">
    <property type="nucleotide sequence ID" value="NC_016894.1"/>
</dbReference>
<dbReference type="InterPro" id="IPR036866">
    <property type="entry name" value="RibonucZ/Hydroxyglut_hydro"/>
</dbReference>
<dbReference type="eggNOG" id="COG0491">
    <property type="taxonomic scope" value="Bacteria"/>
</dbReference>
<dbReference type="KEGG" id="awo:Awo_c23040"/>
<dbReference type="HOGENOM" id="CLU_048478_0_0_9"/>
<dbReference type="OrthoDB" id="9802248at2"/>
<protein>
    <recommendedName>
        <fullName evidence="1">Metallo-beta-lactamase domain-containing protein</fullName>
    </recommendedName>
</protein>
<dbReference type="InterPro" id="IPR050662">
    <property type="entry name" value="Sec-metab_biosynth-thioest"/>
</dbReference>
<dbReference type="InterPro" id="IPR001279">
    <property type="entry name" value="Metallo-B-lactamas"/>
</dbReference>
<evidence type="ECO:0000313" key="3">
    <source>
        <dbReference type="Proteomes" id="UP000007177"/>
    </source>
</evidence>
<sequence length="332" mass="38319">MIKQIFKQPEIYQLNIPLPNNPLKNLNCYVVKTAGGNLVIDTGFNQRECFDVLSQGLHELAIDMDLTTLFLTHFHSDHIGLVERICTDKTRVIMGEIDYQYFTKMMVGGNKQEFKKRFLQEGFPSDDLNAQAKINPAIRYAPKNEFDAMLCKDKEIFYIGDYAFECVCTPGHTPGHTCLYMKNEKIMFLGDHVLFDITPNITAWPNISDSLGDYLESLDKIAGYDINLALPAHRKNDANVYDRIRQLKQHHAERLGEIIAIIENKSGQNAYEIASQLKWSMRGKNWSEFPIQQKWFAVGEIMSHLDYLQERQQISQVKEGQTIGYQRNKQKK</sequence>
<name>H6LCU0_ACEWD</name>
<organism evidence="2 3">
    <name type="scientific">Acetobacterium woodii (strain ATCC 29683 / DSM 1030 / JCM 2381 / KCTC 1655 / WB1)</name>
    <dbReference type="NCBI Taxonomy" id="931626"/>
    <lineage>
        <taxon>Bacteria</taxon>
        <taxon>Bacillati</taxon>
        <taxon>Bacillota</taxon>
        <taxon>Clostridia</taxon>
        <taxon>Eubacteriales</taxon>
        <taxon>Eubacteriaceae</taxon>
        <taxon>Acetobacterium</taxon>
    </lineage>
</organism>